<evidence type="ECO:0000256" key="1">
    <source>
        <dbReference type="ARBA" id="ARBA00004926"/>
    </source>
</evidence>
<evidence type="ECO:0000256" key="7">
    <source>
        <dbReference type="ARBA" id="ARBA00029321"/>
    </source>
</evidence>
<dbReference type="SUPFAM" id="SSF53697">
    <property type="entry name" value="SIS domain"/>
    <property type="match status" value="1"/>
</dbReference>
<evidence type="ECO:0000256" key="5">
    <source>
        <dbReference type="ARBA" id="ARBA00023152"/>
    </source>
</evidence>
<evidence type="ECO:0000256" key="6">
    <source>
        <dbReference type="ARBA" id="ARBA00023235"/>
    </source>
</evidence>
<evidence type="ECO:0000256" key="4">
    <source>
        <dbReference type="ARBA" id="ARBA00022490"/>
    </source>
</evidence>
<keyword evidence="11" id="KW-1185">Reference proteome</keyword>
<name>A0A1M6KHW1_9FIRM</name>
<reference evidence="10 11" key="1">
    <citation type="submission" date="2016-11" db="EMBL/GenBank/DDBJ databases">
        <authorList>
            <person name="Jaros S."/>
            <person name="Januszkiewicz K."/>
            <person name="Wedrychowicz H."/>
        </authorList>
    </citation>
    <scope>NUCLEOTIDE SEQUENCE [LARGE SCALE GENOMIC DNA]</scope>
    <source>
        <strain evidence="10 11">DSM 14214</strain>
    </source>
</reference>
<dbReference type="UniPathway" id="UPA00109">
    <property type="reaction ID" value="UER00181"/>
</dbReference>
<comment type="similarity">
    <text evidence="2 8 9">Belongs to the GPI family.</text>
</comment>
<comment type="catalytic activity">
    <reaction evidence="7 8 9">
        <text>alpha-D-glucose 6-phosphate = beta-D-fructose 6-phosphate</text>
        <dbReference type="Rhea" id="RHEA:11816"/>
        <dbReference type="ChEBI" id="CHEBI:57634"/>
        <dbReference type="ChEBI" id="CHEBI:58225"/>
        <dbReference type="EC" id="5.3.1.9"/>
    </reaction>
</comment>
<dbReference type="InterPro" id="IPR035476">
    <property type="entry name" value="SIS_PGI_1"/>
</dbReference>
<dbReference type="Proteomes" id="UP000183975">
    <property type="component" value="Unassembled WGS sequence"/>
</dbReference>
<dbReference type="AlphaFoldDB" id="A0A1M6KHW1"/>
<dbReference type="Gene3D" id="3.40.50.10490">
    <property type="entry name" value="Glucose-6-phosphate isomerase like protein, domain 1"/>
    <property type="match status" value="2"/>
</dbReference>
<dbReference type="GO" id="GO:0006094">
    <property type="term" value="P:gluconeogenesis"/>
    <property type="evidence" value="ECO:0007669"/>
    <property type="project" value="UniProtKB-UniRule"/>
</dbReference>
<evidence type="ECO:0000313" key="10">
    <source>
        <dbReference type="EMBL" id="SHJ58543.1"/>
    </source>
</evidence>
<dbReference type="GO" id="GO:0048029">
    <property type="term" value="F:monosaccharide binding"/>
    <property type="evidence" value="ECO:0007669"/>
    <property type="project" value="TreeGrafter"/>
</dbReference>
<organism evidence="10 11">
    <name type="scientific">Anaerotignum lactatifermentans DSM 14214</name>
    <dbReference type="NCBI Taxonomy" id="1121323"/>
    <lineage>
        <taxon>Bacteria</taxon>
        <taxon>Bacillati</taxon>
        <taxon>Bacillota</taxon>
        <taxon>Clostridia</taxon>
        <taxon>Lachnospirales</taxon>
        <taxon>Anaerotignaceae</taxon>
        <taxon>Anaerotignum</taxon>
    </lineage>
</organism>
<dbReference type="PANTHER" id="PTHR11469">
    <property type="entry name" value="GLUCOSE-6-PHOSPHATE ISOMERASE"/>
    <property type="match status" value="1"/>
</dbReference>
<comment type="pathway">
    <text evidence="8">Carbohydrate biosynthesis; gluconeogenesis.</text>
</comment>
<dbReference type="EMBL" id="FRAH01000003">
    <property type="protein sequence ID" value="SHJ58543.1"/>
    <property type="molecule type" value="Genomic_DNA"/>
</dbReference>
<dbReference type="FunFam" id="3.40.50.10490:FF:000016">
    <property type="entry name" value="Glucose-6-phosphate isomerase"/>
    <property type="match status" value="1"/>
</dbReference>
<dbReference type="CDD" id="cd05015">
    <property type="entry name" value="SIS_PGI_1"/>
    <property type="match status" value="1"/>
</dbReference>
<dbReference type="EC" id="5.3.1.9" evidence="8"/>
<dbReference type="FunFam" id="3.40.50.10490:FF:000015">
    <property type="entry name" value="Glucose-6-phosphate isomerase"/>
    <property type="match status" value="1"/>
</dbReference>
<dbReference type="CDD" id="cd05016">
    <property type="entry name" value="SIS_PGI_2"/>
    <property type="match status" value="1"/>
</dbReference>
<dbReference type="PROSITE" id="PS51463">
    <property type="entry name" value="P_GLUCOSE_ISOMERASE_3"/>
    <property type="match status" value="1"/>
</dbReference>
<dbReference type="InterPro" id="IPR001672">
    <property type="entry name" value="G6P_Isomerase"/>
</dbReference>
<feature type="active site" evidence="8">
    <location>
        <position position="420"/>
    </location>
</feature>
<dbReference type="PRINTS" id="PR00662">
    <property type="entry name" value="G6PISOMERASE"/>
</dbReference>
<comment type="caution">
    <text evidence="8">Lacks conserved residue(s) required for the propagation of feature annotation.</text>
</comment>
<dbReference type="InterPro" id="IPR018189">
    <property type="entry name" value="Phosphoglucose_isomerase_CS"/>
</dbReference>
<evidence type="ECO:0000256" key="8">
    <source>
        <dbReference type="HAMAP-Rule" id="MF_00473"/>
    </source>
</evidence>
<dbReference type="InterPro" id="IPR046348">
    <property type="entry name" value="SIS_dom_sf"/>
</dbReference>
<evidence type="ECO:0000256" key="9">
    <source>
        <dbReference type="RuleBase" id="RU000612"/>
    </source>
</evidence>
<accession>A0A1M6KHW1</accession>
<keyword evidence="4 8" id="KW-0963">Cytoplasm</keyword>
<dbReference type="GO" id="GO:0004347">
    <property type="term" value="F:glucose-6-phosphate isomerase activity"/>
    <property type="evidence" value="ECO:0007669"/>
    <property type="project" value="UniProtKB-UniRule"/>
</dbReference>
<dbReference type="PROSITE" id="PS00174">
    <property type="entry name" value="P_GLUCOSE_ISOMERASE_2"/>
    <property type="match status" value="1"/>
</dbReference>
<dbReference type="RefSeq" id="WP_072848042.1">
    <property type="nucleotide sequence ID" value="NZ_FRAH01000003.1"/>
</dbReference>
<dbReference type="UniPathway" id="UPA00138"/>
<dbReference type="NCBIfam" id="NF010697">
    <property type="entry name" value="PRK14097.1"/>
    <property type="match status" value="1"/>
</dbReference>
<dbReference type="Pfam" id="PF00342">
    <property type="entry name" value="PGI"/>
    <property type="match status" value="1"/>
</dbReference>
<dbReference type="GO" id="GO:0006096">
    <property type="term" value="P:glycolytic process"/>
    <property type="evidence" value="ECO:0007669"/>
    <property type="project" value="UniProtKB-UniRule"/>
</dbReference>
<comment type="pathway">
    <text evidence="1 8 9">Carbohydrate degradation; glycolysis; D-glyceraldehyde 3-phosphate and glycerone phosphate from D-glucose: step 2/4.</text>
</comment>
<evidence type="ECO:0000256" key="2">
    <source>
        <dbReference type="ARBA" id="ARBA00006604"/>
    </source>
</evidence>
<evidence type="ECO:0000256" key="3">
    <source>
        <dbReference type="ARBA" id="ARBA00022432"/>
    </source>
</evidence>
<dbReference type="GO" id="GO:0005829">
    <property type="term" value="C:cytosol"/>
    <property type="evidence" value="ECO:0007669"/>
    <property type="project" value="TreeGrafter"/>
</dbReference>
<keyword evidence="5 8" id="KW-0324">Glycolysis</keyword>
<proteinExistence type="inferred from homology"/>
<dbReference type="InterPro" id="IPR035482">
    <property type="entry name" value="SIS_PGI_2"/>
</dbReference>
<keyword evidence="6 8" id="KW-0413">Isomerase</keyword>
<protein>
    <recommendedName>
        <fullName evidence="8">Glucose-6-phosphate isomerase</fullName>
        <shortName evidence="8">GPI</shortName>
        <ecNumber evidence="8">5.3.1.9</ecNumber>
    </recommendedName>
    <alternativeName>
        <fullName evidence="8">Phosphoglucose isomerase</fullName>
        <shortName evidence="8">PGI</shortName>
    </alternativeName>
    <alternativeName>
        <fullName evidence="8">Phosphohexose isomerase</fullName>
        <shortName evidence="8">PHI</shortName>
    </alternativeName>
</protein>
<dbReference type="PROSITE" id="PS00765">
    <property type="entry name" value="P_GLUCOSE_ISOMERASE_1"/>
    <property type="match status" value="1"/>
</dbReference>
<sequence>MSITFSVKGDAVTKQDFAAMAEEVKACHTALHEKTGKGNDFVGWVDWPVDYDKEEFARIKKAAEKIQKQSEVLIVIGIGGSYLGTRTALDFIKTPFYNEDKKKTTPDIYFVGNNISSAYLSDILGILGDRDFSVNVISKSGTTTEPAIAFRIFKQLLENKYGKEGAAERIYATTDRARGALKTMCNTEGYETFIIPDDIGGRFTVLTAVGMLAMAVAGVDIDKVMEGAQWAREAYSNPDIMENPCYQYAAARNFFYRNGKTVEILANYEPHMVSFGEWYKQLYAESEGKDGKGIFPVAANFSTDLHSIGQFIQEGSRYFFETVMWCKEPKSTVLVPFDAEDLDGLNFLKGKEMQFVNSKAFAGTMLAHMDGGVPNMVIEMDRMDAWHFGALVYFFEKAVGISGYMLDVNPFNQPGVEAYKKNMFALLGKPGYEDMKEELEKRLNG</sequence>
<gene>
    <name evidence="8" type="primary">pgi</name>
    <name evidence="10" type="ORF">SAMN02745138_00166</name>
</gene>
<dbReference type="HAMAP" id="MF_00473">
    <property type="entry name" value="G6P_isomerase"/>
    <property type="match status" value="1"/>
</dbReference>
<evidence type="ECO:0000313" key="11">
    <source>
        <dbReference type="Proteomes" id="UP000183975"/>
    </source>
</evidence>
<dbReference type="PANTHER" id="PTHR11469:SF1">
    <property type="entry name" value="GLUCOSE-6-PHOSPHATE ISOMERASE"/>
    <property type="match status" value="1"/>
</dbReference>
<dbReference type="OrthoDB" id="140919at2"/>
<keyword evidence="3 8" id="KW-0312">Gluconeogenesis</keyword>
<feature type="active site" description="Proton donor" evidence="8">
    <location>
        <position position="285"/>
    </location>
</feature>
<comment type="function">
    <text evidence="8">Catalyzes the reversible isomerization of glucose-6-phosphate to fructose-6-phosphate.</text>
</comment>
<comment type="subcellular location">
    <subcellularLocation>
        <location evidence="8">Cytoplasm</location>
    </subcellularLocation>
</comment>
<dbReference type="GO" id="GO:0051156">
    <property type="term" value="P:glucose 6-phosphate metabolic process"/>
    <property type="evidence" value="ECO:0007669"/>
    <property type="project" value="TreeGrafter"/>
</dbReference>
<dbReference type="GO" id="GO:0097367">
    <property type="term" value="F:carbohydrate derivative binding"/>
    <property type="evidence" value="ECO:0007669"/>
    <property type="project" value="InterPro"/>
</dbReference>